<dbReference type="OrthoDB" id="9771433at2"/>
<name>A0A368T3B2_9ACTN</name>
<evidence type="ECO:0000313" key="2">
    <source>
        <dbReference type="Proteomes" id="UP000253318"/>
    </source>
</evidence>
<dbReference type="SUPFAM" id="SSF51621">
    <property type="entry name" value="Phosphoenolpyruvate/pyruvate domain"/>
    <property type="match status" value="1"/>
</dbReference>
<dbReference type="PANTHER" id="PTHR42905:SF16">
    <property type="entry name" value="CARBOXYPHOSPHONOENOLPYRUVATE PHOSPHONOMUTASE-LIKE PROTEIN (AFU_ORTHOLOGUE AFUA_5G07230)"/>
    <property type="match status" value="1"/>
</dbReference>
<organism evidence="1 2">
    <name type="scientific">Marinitenerispora sediminis</name>
    <dbReference type="NCBI Taxonomy" id="1931232"/>
    <lineage>
        <taxon>Bacteria</taxon>
        <taxon>Bacillati</taxon>
        <taxon>Actinomycetota</taxon>
        <taxon>Actinomycetes</taxon>
        <taxon>Streptosporangiales</taxon>
        <taxon>Nocardiopsidaceae</taxon>
        <taxon>Marinitenerispora</taxon>
    </lineage>
</organism>
<dbReference type="InterPro" id="IPR039556">
    <property type="entry name" value="ICL/PEPM"/>
</dbReference>
<dbReference type="Proteomes" id="UP000253318">
    <property type="component" value="Unassembled WGS sequence"/>
</dbReference>
<protein>
    <submittedName>
        <fullName evidence="1">Carboxyvinyl-carboxyphosphonate phosphorylmutase</fullName>
    </submittedName>
</protein>
<proteinExistence type="predicted"/>
<reference evidence="1 2" key="1">
    <citation type="submission" date="2018-04" db="EMBL/GenBank/DDBJ databases">
        <title>Novel actinobacteria from marine sediment.</title>
        <authorList>
            <person name="Ng Z.Y."/>
            <person name="Tan G.Y.A."/>
        </authorList>
    </citation>
    <scope>NUCLEOTIDE SEQUENCE [LARGE SCALE GENOMIC DNA]</scope>
    <source>
        <strain evidence="1 2">TPS81</strain>
    </source>
</reference>
<dbReference type="RefSeq" id="WP_114399575.1">
    <property type="nucleotide sequence ID" value="NZ_QEIM01000136.1"/>
</dbReference>
<comment type="caution">
    <text evidence="1">The sequence shown here is derived from an EMBL/GenBank/DDBJ whole genome shotgun (WGS) entry which is preliminary data.</text>
</comment>
<accession>A0A368T3B2</accession>
<dbReference type="InterPro" id="IPR040442">
    <property type="entry name" value="Pyrv_kinase-like_dom_sf"/>
</dbReference>
<dbReference type="AlphaFoldDB" id="A0A368T3B2"/>
<sequence length="263" mass="26530">MSASPTGAAVADRAAALRALHVPGDPVVLPNAWDAASARTVVSAGFPAVATASAAVAPALGYGDHEETPAEEMFAAVARIARAVPVPVTADIERGYGLPPAEIADRLAASGAVGCNLEDTDPATGKLAPVADQAEFLAAFRAAAPDAVLNARVDVFLHGTGTYEERLAEAIERGRRYVEAGADCVYPIAFDLPAETVRALVEGIGAPVNATAVPGSPVSLADLAAAGVARVSFGPGLFMAVEEHLAGLVAGVREGKLPPAPSR</sequence>
<evidence type="ECO:0000313" key="1">
    <source>
        <dbReference type="EMBL" id="RCV56226.1"/>
    </source>
</evidence>
<dbReference type="Pfam" id="PF13714">
    <property type="entry name" value="PEP_mutase"/>
    <property type="match status" value="1"/>
</dbReference>
<gene>
    <name evidence="1" type="ORF">DEF24_16920</name>
</gene>
<dbReference type="PANTHER" id="PTHR42905">
    <property type="entry name" value="PHOSPHOENOLPYRUVATE CARBOXYLASE"/>
    <property type="match status" value="1"/>
</dbReference>
<dbReference type="CDD" id="cd00377">
    <property type="entry name" value="ICL_PEPM"/>
    <property type="match status" value="1"/>
</dbReference>
<keyword evidence="2" id="KW-1185">Reference proteome</keyword>
<dbReference type="InterPro" id="IPR015813">
    <property type="entry name" value="Pyrv/PenolPyrv_kinase-like_dom"/>
</dbReference>
<dbReference type="Gene3D" id="3.20.20.60">
    <property type="entry name" value="Phosphoenolpyruvate-binding domains"/>
    <property type="match status" value="1"/>
</dbReference>
<dbReference type="EMBL" id="QEIN01000133">
    <property type="protein sequence ID" value="RCV56226.1"/>
    <property type="molecule type" value="Genomic_DNA"/>
</dbReference>
<dbReference type="GO" id="GO:0003824">
    <property type="term" value="F:catalytic activity"/>
    <property type="evidence" value="ECO:0007669"/>
    <property type="project" value="InterPro"/>
</dbReference>